<dbReference type="GO" id="GO:0005635">
    <property type="term" value="C:nuclear envelope"/>
    <property type="evidence" value="ECO:0007669"/>
    <property type="project" value="TreeGrafter"/>
</dbReference>
<dbReference type="SUPFAM" id="SSF53098">
    <property type="entry name" value="Ribonuclease H-like"/>
    <property type="match status" value="1"/>
</dbReference>
<feature type="domain" description="HAT C-terminal dimerisation" evidence="2">
    <location>
        <begin position="728"/>
        <end position="793"/>
    </location>
</feature>
<dbReference type="GO" id="GO:0071763">
    <property type="term" value="P:nuclear membrane organization"/>
    <property type="evidence" value="ECO:0007669"/>
    <property type="project" value="TreeGrafter"/>
</dbReference>
<proteinExistence type="predicted"/>
<dbReference type="GO" id="GO:0046983">
    <property type="term" value="F:protein dimerization activity"/>
    <property type="evidence" value="ECO:0007669"/>
    <property type="project" value="InterPro"/>
</dbReference>
<keyword evidence="4" id="KW-1185">Reference proteome</keyword>
<dbReference type="InterPro" id="IPR012337">
    <property type="entry name" value="RNaseH-like_sf"/>
</dbReference>
<feature type="compositionally biased region" description="Low complexity" evidence="1">
    <location>
        <begin position="123"/>
        <end position="135"/>
    </location>
</feature>
<accession>A0AAP0H5M8</accession>
<reference evidence="3 4" key="1">
    <citation type="submission" date="2024-04" db="EMBL/GenBank/DDBJ databases">
        <title>The reference genome of an endangered Asteraceae, Deinandra increscens subsp. villosa, native to the Central Coast of California.</title>
        <authorList>
            <person name="Guilliams M."/>
            <person name="Hasenstab-Lehman K."/>
            <person name="Meyer R."/>
            <person name="Mcevoy S."/>
        </authorList>
    </citation>
    <scope>NUCLEOTIDE SEQUENCE [LARGE SCALE GENOMIC DNA]</scope>
    <source>
        <tissue evidence="3">Leaf</tissue>
    </source>
</reference>
<feature type="compositionally biased region" description="Basic and acidic residues" evidence="1">
    <location>
        <begin position="567"/>
        <end position="576"/>
    </location>
</feature>
<feature type="region of interest" description="Disordered" evidence="1">
    <location>
        <begin position="344"/>
        <end position="384"/>
    </location>
</feature>
<dbReference type="Proteomes" id="UP001408789">
    <property type="component" value="Unassembled WGS sequence"/>
</dbReference>
<dbReference type="AlphaFoldDB" id="A0AAP0H5M8"/>
<feature type="compositionally biased region" description="Polar residues" evidence="1">
    <location>
        <begin position="344"/>
        <end position="372"/>
    </location>
</feature>
<feature type="region of interest" description="Disordered" evidence="1">
    <location>
        <begin position="1"/>
        <end position="54"/>
    </location>
</feature>
<dbReference type="EMBL" id="JBCNJP010000012">
    <property type="protein sequence ID" value="KAK9070830.1"/>
    <property type="molecule type" value="Genomic_DNA"/>
</dbReference>
<gene>
    <name evidence="3" type="ORF">SSX86_011232</name>
</gene>
<evidence type="ECO:0000259" key="2">
    <source>
        <dbReference type="Pfam" id="PF05699"/>
    </source>
</evidence>
<evidence type="ECO:0000256" key="1">
    <source>
        <dbReference type="SAM" id="MobiDB-lite"/>
    </source>
</evidence>
<feature type="compositionally biased region" description="Acidic residues" evidence="1">
    <location>
        <begin position="859"/>
        <end position="887"/>
    </location>
</feature>
<protein>
    <recommendedName>
        <fullName evidence="2">HAT C-terminal dimerisation domain-containing protein</fullName>
    </recommendedName>
</protein>
<dbReference type="Pfam" id="PF05699">
    <property type="entry name" value="Dimer_Tnp_hAT"/>
    <property type="match status" value="1"/>
</dbReference>
<feature type="region of interest" description="Disordered" evidence="1">
    <location>
        <begin position="520"/>
        <end position="551"/>
    </location>
</feature>
<feature type="region of interest" description="Disordered" evidence="1">
    <location>
        <begin position="567"/>
        <end position="643"/>
    </location>
</feature>
<comment type="caution">
    <text evidence="3">The sequence shown here is derived from an EMBL/GenBank/DDBJ whole genome shotgun (WGS) entry which is preliminary data.</text>
</comment>
<feature type="region of interest" description="Disordered" evidence="1">
    <location>
        <begin position="86"/>
        <end position="163"/>
    </location>
</feature>
<evidence type="ECO:0000313" key="3">
    <source>
        <dbReference type="EMBL" id="KAK9070830.1"/>
    </source>
</evidence>
<feature type="compositionally biased region" description="Basic and acidic residues" evidence="1">
    <location>
        <begin position="136"/>
        <end position="151"/>
    </location>
</feature>
<dbReference type="InterPro" id="IPR008906">
    <property type="entry name" value="HATC_C_dom"/>
</dbReference>
<feature type="region of interest" description="Disordered" evidence="1">
    <location>
        <begin position="839"/>
        <end position="887"/>
    </location>
</feature>
<feature type="region of interest" description="Disordered" evidence="1">
    <location>
        <begin position="428"/>
        <end position="456"/>
    </location>
</feature>
<feature type="compositionally biased region" description="Polar residues" evidence="1">
    <location>
        <begin position="533"/>
        <end position="546"/>
    </location>
</feature>
<evidence type="ECO:0000313" key="4">
    <source>
        <dbReference type="Proteomes" id="UP001408789"/>
    </source>
</evidence>
<feature type="compositionally biased region" description="Basic residues" evidence="1">
    <location>
        <begin position="22"/>
        <end position="33"/>
    </location>
</feature>
<feature type="compositionally biased region" description="Acidic residues" evidence="1">
    <location>
        <begin position="91"/>
        <end position="109"/>
    </location>
</feature>
<dbReference type="PANTHER" id="PTHR33416:SF18">
    <property type="entry name" value="NUCLEOPORIN-LIKE PROTEIN"/>
    <property type="match status" value="1"/>
</dbReference>
<name>A0AAP0H5M8_9ASTR</name>
<sequence length="887" mass="97736">MESANPSSSAPPYPQGAGAGGKFRKPPIARKRPSTPYDRPPPTTANNESHDSQDGAAGWLSKLVVNPARRLIVSGATRILPSFFSQSESSFADEYEDDSSSDRDNEDVEATINAPGDAKHTLGVSNSSRNVGSSNEADKLKGSSEHVDVQQHKSKKPMNDLPVDQIENLLKGKQFSRDESIRLMEILKSRLVDDSNAEGEEKAASVISQGQGKGNVLDHAIPSTSNIRRQYDLETPLPRSQSNIQGEVAASPIDLAKAYMGSRAPEVGFNTYSNVSTAGREQQSNDVFPSKPHFLTPSSKSSTCWPGAMVQDQRGYLTPQNQRSRYGLHNFPRTPYSRTKPILNQLQGDGRPSNTPLTTFQQSRRQMKTSSDVMDGGYGSVGPIRRVRNKFASEPRSEGPKTPSSAQIANSYSASRSFVPVFQKNAGTIGSSNFRTADRHEQTSKGEASPAGPSNETVRKILEQLDRHQPTPKEKAAELKLATEWKRSPSQDTNLMPVLATLTGPDLQRGGMSSDSRYFKGPDGGVSFRDQMKTSNAEAKTSSSDNAAVAGPSFGFKNTGVAHEKAPITNSKENEKSQPWSFDNKINGQDLTRKRPSQPVLKPISFKRPDPQQVVSSDNGRGFTFSFPGTTSSASEPPTPSIMPSFPPPSAPQLKEMPVIPTYSFGMNKSGERVVFSFPSTSSASVDDAASDLKFNFGSGKKRVSFGSIGSDAIVIRPVAVASCKRTRPDEWWKLFGGDCPELQSFAIRILSQTASSSGCERNWSVFERIHSKRRNRLEHQRLCDLVYVHYNLRLQNRLKDNNRTYDPVDYQSIDRTDFWLVEEEEERELNFDELENMVDEEPPINPDPSILQTQAFEGQDDVEENDDDMPTFDDGEDDLEDLQVNE</sequence>
<feature type="compositionally biased region" description="Polar residues" evidence="1">
    <location>
        <begin position="577"/>
        <end position="590"/>
    </location>
</feature>
<organism evidence="3 4">
    <name type="scientific">Deinandra increscens subsp. villosa</name>
    <dbReference type="NCBI Taxonomy" id="3103831"/>
    <lineage>
        <taxon>Eukaryota</taxon>
        <taxon>Viridiplantae</taxon>
        <taxon>Streptophyta</taxon>
        <taxon>Embryophyta</taxon>
        <taxon>Tracheophyta</taxon>
        <taxon>Spermatophyta</taxon>
        <taxon>Magnoliopsida</taxon>
        <taxon>eudicotyledons</taxon>
        <taxon>Gunneridae</taxon>
        <taxon>Pentapetalae</taxon>
        <taxon>asterids</taxon>
        <taxon>campanulids</taxon>
        <taxon>Asterales</taxon>
        <taxon>Asteraceae</taxon>
        <taxon>Asteroideae</taxon>
        <taxon>Heliantheae alliance</taxon>
        <taxon>Madieae</taxon>
        <taxon>Madiinae</taxon>
        <taxon>Deinandra</taxon>
    </lineage>
</organism>
<dbReference type="PANTHER" id="PTHR33416">
    <property type="entry name" value="NUCLEAR PORE COMPLEX PROTEIN NUP1"/>
    <property type="match status" value="1"/>
</dbReference>